<dbReference type="PROSITE" id="PS51708">
    <property type="entry name" value="CHAD"/>
    <property type="match status" value="1"/>
</dbReference>
<protein>
    <submittedName>
        <fullName evidence="2">CHAD domain-containing protein</fullName>
    </submittedName>
</protein>
<dbReference type="Gene3D" id="1.40.20.10">
    <property type="entry name" value="CHAD domain"/>
    <property type="match status" value="1"/>
</dbReference>
<dbReference type="InterPro" id="IPR038186">
    <property type="entry name" value="CHAD_dom_sf"/>
</dbReference>
<reference evidence="2 3" key="1">
    <citation type="submission" date="2020-03" db="EMBL/GenBank/DDBJ databases">
        <authorList>
            <person name="Wang L."/>
            <person name="He N."/>
            <person name="Li Y."/>
            <person name="Fang Y."/>
            <person name="Zhang F."/>
        </authorList>
    </citation>
    <scope>NUCLEOTIDE SEQUENCE [LARGE SCALE GENOMIC DNA]</scope>
    <source>
        <strain evidence="3">hsmgli-8</strain>
    </source>
</reference>
<name>A0ABX0Y8V4_9PSED</name>
<gene>
    <name evidence="2" type="ORF">HBH25_02545</name>
</gene>
<comment type="caution">
    <text evidence="2">The sequence shown here is derived from an EMBL/GenBank/DDBJ whole genome shotgun (WGS) entry which is preliminary data.</text>
</comment>
<sequence length="256" mass="28903">MTFVDTFVAEILHLEVRILNARARLVAGTDPEALHDLRIAVRRIRSLLIPVRRQAAMLPLKEAAAAIGRLTTPPRDLEVIAQELEHKGLPTAARRRRERLADQYRAVAHSPQLERLLKALDEWPQAFRAMTVARADKPLKRKVEKTLHKHVEKLRKALAEDGHDRHEIRILVKRTRYLVEAFNDLSPLSPKAGKSLKAVQSALGAWHDHHQWCLRVAEEADLAPLTQQWAQASADQLREAEAAMGVLRGQLPDTGV</sequence>
<evidence type="ECO:0000259" key="1">
    <source>
        <dbReference type="PROSITE" id="PS51708"/>
    </source>
</evidence>
<dbReference type="SMART" id="SM00880">
    <property type="entry name" value="CHAD"/>
    <property type="match status" value="1"/>
</dbReference>
<dbReference type="RefSeq" id="WP_168081161.1">
    <property type="nucleotide sequence ID" value="NZ_JAAVJI010000001.1"/>
</dbReference>
<organism evidence="2 3">
    <name type="scientific">Pseudomonas quercus</name>
    <dbReference type="NCBI Taxonomy" id="2722792"/>
    <lineage>
        <taxon>Bacteria</taxon>
        <taxon>Pseudomonadati</taxon>
        <taxon>Pseudomonadota</taxon>
        <taxon>Gammaproteobacteria</taxon>
        <taxon>Pseudomonadales</taxon>
        <taxon>Pseudomonadaceae</taxon>
        <taxon>Pseudomonas</taxon>
    </lineage>
</organism>
<evidence type="ECO:0000313" key="3">
    <source>
        <dbReference type="Proteomes" id="UP000746535"/>
    </source>
</evidence>
<accession>A0ABX0Y8V4</accession>
<evidence type="ECO:0000313" key="2">
    <source>
        <dbReference type="EMBL" id="NJO99744.1"/>
    </source>
</evidence>
<proteinExistence type="predicted"/>
<dbReference type="PANTHER" id="PTHR39339">
    <property type="entry name" value="SLR1444 PROTEIN"/>
    <property type="match status" value="1"/>
</dbReference>
<dbReference type="EMBL" id="JAAVJI010000001">
    <property type="protein sequence ID" value="NJO99744.1"/>
    <property type="molecule type" value="Genomic_DNA"/>
</dbReference>
<dbReference type="PANTHER" id="PTHR39339:SF1">
    <property type="entry name" value="CHAD DOMAIN-CONTAINING PROTEIN"/>
    <property type="match status" value="1"/>
</dbReference>
<dbReference type="InterPro" id="IPR007899">
    <property type="entry name" value="CHAD_dom"/>
</dbReference>
<dbReference type="Pfam" id="PF05235">
    <property type="entry name" value="CHAD"/>
    <property type="match status" value="1"/>
</dbReference>
<dbReference type="Proteomes" id="UP000746535">
    <property type="component" value="Unassembled WGS sequence"/>
</dbReference>
<feature type="domain" description="CHAD" evidence="1">
    <location>
        <begin position="1"/>
        <end position="256"/>
    </location>
</feature>
<keyword evidence="3" id="KW-1185">Reference proteome</keyword>